<evidence type="ECO:0000313" key="3">
    <source>
        <dbReference type="EMBL" id="MEJ8822543.1"/>
    </source>
</evidence>
<dbReference type="Proteomes" id="UP001363010">
    <property type="component" value="Unassembled WGS sequence"/>
</dbReference>
<keyword evidence="4" id="KW-1185">Reference proteome</keyword>
<dbReference type="RefSeq" id="WP_340363589.1">
    <property type="nucleotide sequence ID" value="NZ_JBBKZV010000005.1"/>
</dbReference>
<feature type="compositionally biased region" description="Low complexity" evidence="1">
    <location>
        <begin position="512"/>
        <end position="525"/>
    </location>
</feature>
<dbReference type="PANTHER" id="PTHR35565">
    <property type="entry name" value="CYTOPLASMIC PROTEIN-RELATED"/>
    <property type="match status" value="1"/>
</dbReference>
<dbReference type="InterPro" id="IPR044031">
    <property type="entry name" value="TssC1_N"/>
</dbReference>
<dbReference type="EMBL" id="JBBKZV010000005">
    <property type="protein sequence ID" value="MEJ8822543.1"/>
    <property type="molecule type" value="Genomic_DNA"/>
</dbReference>
<comment type="caution">
    <text evidence="3">The sequence shown here is derived from an EMBL/GenBank/DDBJ whole genome shotgun (WGS) entry which is preliminary data.</text>
</comment>
<evidence type="ECO:0000313" key="4">
    <source>
        <dbReference type="Proteomes" id="UP001363010"/>
    </source>
</evidence>
<evidence type="ECO:0000256" key="1">
    <source>
        <dbReference type="SAM" id="MobiDB-lite"/>
    </source>
</evidence>
<accession>A0ABU8VYT5</accession>
<feature type="region of interest" description="Disordered" evidence="1">
    <location>
        <begin position="495"/>
        <end position="552"/>
    </location>
</feature>
<evidence type="ECO:0000259" key="2">
    <source>
        <dbReference type="Pfam" id="PF05943"/>
    </source>
</evidence>
<feature type="domain" description="TssC1 N-terminal" evidence="2">
    <location>
        <begin position="204"/>
        <end position="475"/>
    </location>
</feature>
<gene>
    <name evidence="3" type="ORF">WKW80_10920</name>
</gene>
<sequence>MGTTFNFGRLRAGKPAPSVVSSGAFRIALLGDFSGRAHRGERRSSDELAHCKPLRLDVDSIDKVIASFGTTLRLPLGGPAEGGMELRLGSLDDLHPDTLGSNLSLFSGLARLRQQLADPRTFAAAAAEVRAWAAAAPAAAAPVAPSRARGNTLRVDAKLSDFARLVGLPAAFAPPPGPIDALLQRIVAPHVVQAAAPDAPCLTAAVDDALSAAMRGVLHDPDFQCLEAAWRSLDFIVRRVETDETLEIVLYDISAEEFAADLSATDQIEDTGLYRLLVEQPASDAHQGSLSALIGHYGFEMTPPHAELLGRIAGIAARARAPFIAAVGRDCIGMQVEDMHPRVVAAWKALRELPAARFLALTVPRFLLRTPYGARTDPIDSFAFEEFDAQAGLKTLLWGNPAVLAAVLLGEHARAAGVRQAPGRLLSVGDMPFFFHTDPDGETVALPGTERLLSERSAAQVHGLGFIPVLAIRGRPELRLGGFLSLAGTPLAGPWTPANGLPEPADDPVPPSAAAVSAPPAAEPAADAELDDLLAALKDSTDAEPTPPHGAIDPALAALLKDL</sequence>
<protein>
    <submittedName>
        <fullName evidence="3">Type VI secretion system contractile sheath large subunit</fullName>
    </submittedName>
</protein>
<proteinExistence type="predicted"/>
<organism evidence="3 4">
    <name type="scientific">Variovorax humicola</name>
    <dbReference type="NCBI Taxonomy" id="1769758"/>
    <lineage>
        <taxon>Bacteria</taxon>
        <taxon>Pseudomonadati</taxon>
        <taxon>Pseudomonadota</taxon>
        <taxon>Betaproteobacteria</taxon>
        <taxon>Burkholderiales</taxon>
        <taxon>Comamonadaceae</taxon>
        <taxon>Variovorax</taxon>
    </lineage>
</organism>
<reference evidence="3 4" key="1">
    <citation type="submission" date="2024-03" db="EMBL/GenBank/DDBJ databases">
        <title>Novel species of the genus Variovorax.</title>
        <authorList>
            <person name="Liu Q."/>
            <person name="Xin Y.-H."/>
        </authorList>
    </citation>
    <scope>NUCLEOTIDE SEQUENCE [LARGE SCALE GENOMIC DNA]</scope>
    <source>
        <strain evidence="3 4">KACC 18501</strain>
    </source>
</reference>
<dbReference type="PANTHER" id="PTHR35565:SF1">
    <property type="entry name" value="TYPE VI SECRETION SYSTEM CONTRACTILE SHEATH LARGE SUBUNIT"/>
    <property type="match status" value="1"/>
</dbReference>
<name>A0ABU8VYT5_9BURK</name>
<dbReference type="InterPro" id="IPR010269">
    <property type="entry name" value="T6SS_TssC-like"/>
</dbReference>
<dbReference type="Pfam" id="PF05943">
    <property type="entry name" value="VipB"/>
    <property type="match status" value="1"/>
</dbReference>